<dbReference type="Proteomes" id="UP001190700">
    <property type="component" value="Unassembled WGS sequence"/>
</dbReference>
<accession>A0AAE0F9X5</accession>
<evidence type="ECO:0000313" key="2">
    <source>
        <dbReference type="EMBL" id="KAK3255576.1"/>
    </source>
</evidence>
<proteinExistence type="predicted"/>
<feature type="non-terminal residue" evidence="2">
    <location>
        <position position="270"/>
    </location>
</feature>
<evidence type="ECO:0000256" key="1">
    <source>
        <dbReference type="SAM" id="MobiDB-lite"/>
    </source>
</evidence>
<name>A0AAE0F9X5_9CHLO</name>
<protein>
    <submittedName>
        <fullName evidence="2">Uncharacterized protein</fullName>
    </submittedName>
</protein>
<gene>
    <name evidence="2" type="ORF">CYMTET_35247</name>
</gene>
<sequence>MFTCILLLRYADAASILDVPDETANSGRQQKLEDRSERKSSNASDARELIRTEGGTDVPFLLAAHNTARMTGESMTVSWSGISTPTEFDWIGVYSPANASDRDFVHYVRATTAGTWALGFGSFELPLWNFRGRYSFRYFSVAAAVGDSLEEDCRQLARGPLLGNCSQTLYGQAYRTACCDHIRTFLQMRCMCSGAAQDPFGELMHPMQGWSTVSEKVVEFRTRWADRAVGAVFYDWVPCASPAGGDVLFGDVLRHERECLDPSSTQGLGQ</sequence>
<reference evidence="2 3" key="1">
    <citation type="journal article" date="2015" name="Genome Biol. Evol.">
        <title>Comparative Genomics of a Bacterivorous Green Alga Reveals Evolutionary Causalities and Consequences of Phago-Mixotrophic Mode of Nutrition.</title>
        <authorList>
            <person name="Burns J.A."/>
            <person name="Paasch A."/>
            <person name="Narechania A."/>
            <person name="Kim E."/>
        </authorList>
    </citation>
    <scope>NUCLEOTIDE SEQUENCE [LARGE SCALE GENOMIC DNA]</scope>
    <source>
        <strain evidence="2 3">PLY_AMNH</strain>
    </source>
</reference>
<evidence type="ECO:0000313" key="3">
    <source>
        <dbReference type="Proteomes" id="UP001190700"/>
    </source>
</evidence>
<comment type="caution">
    <text evidence="2">The sequence shown here is derived from an EMBL/GenBank/DDBJ whole genome shotgun (WGS) entry which is preliminary data.</text>
</comment>
<feature type="region of interest" description="Disordered" evidence="1">
    <location>
        <begin position="22"/>
        <end position="47"/>
    </location>
</feature>
<dbReference type="AlphaFoldDB" id="A0AAE0F9X5"/>
<keyword evidence="3" id="KW-1185">Reference proteome</keyword>
<organism evidence="2 3">
    <name type="scientific">Cymbomonas tetramitiformis</name>
    <dbReference type="NCBI Taxonomy" id="36881"/>
    <lineage>
        <taxon>Eukaryota</taxon>
        <taxon>Viridiplantae</taxon>
        <taxon>Chlorophyta</taxon>
        <taxon>Pyramimonadophyceae</taxon>
        <taxon>Pyramimonadales</taxon>
        <taxon>Pyramimonadaceae</taxon>
        <taxon>Cymbomonas</taxon>
    </lineage>
</organism>
<dbReference type="EMBL" id="LGRX02022466">
    <property type="protein sequence ID" value="KAK3255576.1"/>
    <property type="molecule type" value="Genomic_DNA"/>
</dbReference>
<feature type="compositionally biased region" description="Basic and acidic residues" evidence="1">
    <location>
        <begin position="30"/>
        <end position="47"/>
    </location>
</feature>